<name>A0A6P1NPH9_9MICC</name>
<proteinExistence type="predicted"/>
<dbReference type="InterPro" id="IPR002560">
    <property type="entry name" value="Transposase_DDE"/>
</dbReference>
<dbReference type="Proteomes" id="UP000464186">
    <property type="component" value="Chromosome"/>
</dbReference>
<reference evidence="2 3" key="1">
    <citation type="submission" date="2020-01" db="EMBL/GenBank/DDBJ databases">
        <title>Pseudarthrobacter psychrotolerans sp. nov., isolated from antarctic soil.</title>
        <authorList>
            <person name="Shin Y."/>
            <person name="Park W."/>
        </authorList>
    </citation>
    <scope>NUCLEOTIDE SEQUENCE [LARGE SCALE GENOMIC DNA]</scope>
    <source>
        <strain evidence="2 3">YJ56</strain>
    </source>
</reference>
<dbReference type="AlphaFoldDB" id="A0A6P1NPH9"/>
<feature type="domain" description="Transposase IS204/IS1001/IS1096/IS1165 DDE" evidence="1">
    <location>
        <begin position="10"/>
        <end position="93"/>
    </location>
</feature>
<keyword evidence="3" id="KW-1185">Reference proteome</keyword>
<dbReference type="KEGG" id="psey:GU243_20005"/>
<organism evidence="2 3">
    <name type="scientific">Pseudarthrobacter psychrotolerans</name>
    <dbReference type="NCBI Taxonomy" id="2697569"/>
    <lineage>
        <taxon>Bacteria</taxon>
        <taxon>Bacillati</taxon>
        <taxon>Actinomycetota</taxon>
        <taxon>Actinomycetes</taxon>
        <taxon>Micrococcales</taxon>
        <taxon>Micrococcaceae</taxon>
        <taxon>Pseudarthrobacter</taxon>
    </lineage>
</organism>
<protein>
    <recommendedName>
        <fullName evidence="1">Transposase IS204/IS1001/IS1096/IS1165 DDE domain-containing protein</fullName>
    </recommendedName>
</protein>
<dbReference type="Pfam" id="PF01610">
    <property type="entry name" value="DDE_Tnp_ISL3"/>
    <property type="match status" value="1"/>
</dbReference>
<evidence type="ECO:0000259" key="1">
    <source>
        <dbReference type="Pfam" id="PF01610"/>
    </source>
</evidence>
<evidence type="ECO:0000313" key="3">
    <source>
        <dbReference type="Proteomes" id="UP000464186"/>
    </source>
</evidence>
<accession>A0A6P1NPH9</accession>
<dbReference type="EMBL" id="CP047898">
    <property type="protein sequence ID" value="QHK21599.1"/>
    <property type="molecule type" value="Genomic_DNA"/>
</dbReference>
<gene>
    <name evidence="2" type="ORF">GU243_20005</name>
</gene>
<evidence type="ECO:0000313" key="2">
    <source>
        <dbReference type="EMBL" id="QHK21599.1"/>
    </source>
</evidence>
<sequence length="94" mass="10518">MPWAETGGAVDGIRRTLQFGAEHLTEKQTARLDAKLAAGDPVHEVTLAWQCYQKLRNIYHARPEKGRELVNEVIGSFPTRPIPEVARIGRSLRA</sequence>